<evidence type="ECO:0000256" key="3">
    <source>
        <dbReference type="ARBA" id="ARBA00023125"/>
    </source>
</evidence>
<protein>
    <submittedName>
        <fullName evidence="6">LysR family transcriptional regulator</fullName>
    </submittedName>
</protein>
<keyword evidence="2" id="KW-0805">Transcription regulation</keyword>
<name>A0ABU6J6P2_9BURK</name>
<proteinExistence type="inferred from homology"/>
<dbReference type="Gene3D" id="3.40.190.290">
    <property type="match status" value="1"/>
</dbReference>
<evidence type="ECO:0000313" key="6">
    <source>
        <dbReference type="EMBL" id="MEC4719312.1"/>
    </source>
</evidence>
<comment type="similarity">
    <text evidence="1">Belongs to the LysR transcriptional regulatory family.</text>
</comment>
<dbReference type="InterPro" id="IPR036388">
    <property type="entry name" value="WH-like_DNA-bd_sf"/>
</dbReference>
<evidence type="ECO:0000259" key="5">
    <source>
        <dbReference type="PROSITE" id="PS50931"/>
    </source>
</evidence>
<comment type="caution">
    <text evidence="6">The sequence shown here is derived from an EMBL/GenBank/DDBJ whole genome shotgun (WGS) entry which is preliminary data.</text>
</comment>
<dbReference type="RefSeq" id="WP_326506032.1">
    <property type="nucleotide sequence ID" value="NZ_JAWIIV010000006.1"/>
</dbReference>
<dbReference type="Proteomes" id="UP001352263">
    <property type="component" value="Unassembled WGS sequence"/>
</dbReference>
<sequence>MDTQYITLEQWRTLVTVVDTGGYAQAAEVLHKSQSSVTYAVQKIEALLGVKAFEIQGRKAVLTPTGQFLHRRARALLEEAATLERAAKRLSAGWEAEIRIAAEIIFPSWMLLACFDKLGEESPHTRIEYLESVLGGTMEALLTGQVDLAITNQVPPGFLGMPLMQLRFIPVASPSHPLHQLARELTLEDLRGQRHLVVRESGSRRDTRVASLEAPQRWTVSHTATSIEAVKLGFGFAWFPEEKIRNELGDGSLKPLPMRDGAERFTQLYLVLADPDSAGPGTRRLAEIIRFAVAHECMRFSDQKAAPIKMQSQLPATTGDMSD</sequence>
<dbReference type="PANTHER" id="PTHR30126">
    <property type="entry name" value="HTH-TYPE TRANSCRIPTIONAL REGULATOR"/>
    <property type="match status" value="1"/>
</dbReference>
<dbReference type="InterPro" id="IPR000847">
    <property type="entry name" value="LysR_HTH_N"/>
</dbReference>
<evidence type="ECO:0000256" key="2">
    <source>
        <dbReference type="ARBA" id="ARBA00023015"/>
    </source>
</evidence>
<feature type="domain" description="HTH lysR-type" evidence="5">
    <location>
        <begin position="6"/>
        <end position="63"/>
    </location>
</feature>
<keyword evidence="7" id="KW-1185">Reference proteome</keyword>
<dbReference type="InterPro" id="IPR005119">
    <property type="entry name" value="LysR_subst-bd"/>
</dbReference>
<evidence type="ECO:0000256" key="4">
    <source>
        <dbReference type="ARBA" id="ARBA00023163"/>
    </source>
</evidence>
<evidence type="ECO:0000313" key="7">
    <source>
        <dbReference type="Proteomes" id="UP001352263"/>
    </source>
</evidence>
<keyword evidence="3" id="KW-0238">DNA-binding</keyword>
<dbReference type="PANTHER" id="PTHR30126:SF88">
    <property type="entry name" value="TRANSCRIPTIONAL REGULATOR-RELATED"/>
    <property type="match status" value="1"/>
</dbReference>
<dbReference type="EMBL" id="JAWIIV010000006">
    <property type="protein sequence ID" value="MEC4719312.1"/>
    <property type="molecule type" value="Genomic_DNA"/>
</dbReference>
<dbReference type="Pfam" id="PF00126">
    <property type="entry name" value="HTH_1"/>
    <property type="match status" value="1"/>
</dbReference>
<dbReference type="Gene3D" id="1.10.10.10">
    <property type="entry name" value="Winged helix-like DNA-binding domain superfamily/Winged helix DNA-binding domain"/>
    <property type="match status" value="1"/>
</dbReference>
<gene>
    <name evidence="6" type="ORF">RY831_09140</name>
</gene>
<dbReference type="Pfam" id="PF03466">
    <property type="entry name" value="LysR_substrate"/>
    <property type="match status" value="1"/>
</dbReference>
<dbReference type="SUPFAM" id="SSF53850">
    <property type="entry name" value="Periplasmic binding protein-like II"/>
    <property type="match status" value="1"/>
</dbReference>
<accession>A0ABU6J6P2</accession>
<reference evidence="6 7" key="1">
    <citation type="submission" date="2023-10" db="EMBL/GenBank/DDBJ databases">
        <title>Noviherbaspirillum sp. CPCC 100848 genome assembly.</title>
        <authorList>
            <person name="Li X.Y."/>
            <person name="Fang X.M."/>
        </authorList>
    </citation>
    <scope>NUCLEOTIDE SEQUENCE [LARGE SCALE GENOMIC DNA]</scope>
    <source>
        <strain evidence="6 7">CPCC 100848</strain>
    </source>
</reference>
<keyword evidence="4" id="KW-0804">Transcription</keyword>
<dbReference type="SUPFAM" id="SSF46785">
    <property type="entry name" value="Winged helix' DNA-binding domain"/>
    <property type="match status" value="1"/>
</dbReference>
<dbReference type="PROSITE" id="PS50931">
    <property type="entry name" value="HTH_LYSR"/>
    <property type="match status" value="1"/>
</dbReference>
<organism evidence="6 7">
    <name type="scientific">Noviherbaspirillum album</name>
    <dbReference type="NCBI Taxonomy" id="3080276"/>
    <lineage>
        <taxon>Bacteria</taxon>
        <taxon>Pseudomonadati</taxon>
        <taxon>Pseudomonadota</taxon>
        <taxon>Betaproteobacteria</taxon>
        <taxon>Burkholderiales</taxon>
        <taxon>Oxalobacteraceae</taxon>
        <taxon>Noviherbaspirillum</taxon>
    </lineage>
</organism>
<dbReference type="InterPro" id="IPR036390">
    <property type="entry name" value="WH_DNA-bd_sf"/>
</dbReference>
<evidence type="ECO:0000256" key="1">
    <source>
        <dbReference type="ARBA" id="ARBA00009437"/>
    </source>
</evidence>